<feature type="transmembrane region" description="Helical" evidence="1">
    <location>
        <begin position="297"/>
        <end position="317"/>
    </location>
</feature>
<evidence type="ECO:0000313" key="3">
    <source>
        <dbReference type="Proteomes" id="UP000317940"/>
    </source>
</evidence>
<name>A0A561SE43_9ACTN</name>
<accession>A0A561SE43</accession>
<protein>
    <submittedName>
        <fullName evidence="2">Uncharacterized protein</fullName>
    </submittedName>
</protein>
<feature type="transmembrane region" description="Helical" evidence="1">
    <location>
        <begin position="208"/>
        <end position="228"/>
    </location>
</feature>
<dbReference type="AlphaFoldDB" id="A0A561SE43"/>
<evidence type="ECO:0000313" key="2">
    <source>
        <dbReference type="EMBL" id="TWF73134.1"/>
    </source>
</evidence>
<reference evidence="2 3" key="1">
    <citation type="submission" date="2019-06" db="EMBL/GenBank/DDBJ databases">
        <title>Sequencing the genomes of 1000 actinobacteria strains.</title>
        <authorList>
            <person name="Klenk H.-P."/>
        </authorList>
    </citation>
    <scope>NUCLEOTIDE SEQUENCE [LARGE SCALE GENOMIC DNA]</scope>
    <source>
        <strain evidence="2 3">DSM 44826</strain>
    </source>
</reference>
<feature type="transmembrane region" description="Helical" evidence="1">
    <location>
        <begin position="269"/>
        <end position="291"/>
    </location>
</feature>
<dbReference type="Proteomes" id="UP000317940">
    <property type="component" value="Unassembled WGS sequence"/>
</dbReference>
<comment type="caution">
    <text evidence="2">The sequence shown here is derived from an EMBL/GenBank/DDBJ whole genome shotgun (WGS) entry which is preliminary data.</text>
</comment>
<keyword evidence="1" id="KW-1133">Transmembrane helix</keyword>
<organism evidence="2 3">
    <name type="scientific">Kitasatospora viridis</name>
    <dbReference type="NCBI Taxonomy" id="281105"/>
    <lineage>
        <taxon>Bacteria</taxon>
        <taxon>Bacillati</taxon>
        <taxon>Actinomycetota</taxon>
        <taxon>Actinomycetes</taxon>
        <taxon>Kitasatosporales</taxon>
        <taxon>Streptomycetaceae</taxon>
        <taxon>Kitasatospora</taxon>
    </lineage>
</organism>
<evidence type="ECO:0000256" key="1">
    <source>
        <dbReference type="SAM" id="Phobius"/>
    </source>
</evidence>
<dbReference type="EMBL" id="VIWT01000006">
    <property type="protein sequence ID" value="TWF73134.1"/>
    <property type="molecule type" value="Genomic_DNA"/>
</dbReference>
<keyword evidence="1" id="KW-0812">Transmembrane</keyword>
<sequence>MSGPGSGLRLALLLHPAKYRRERGEELAAVFADIADGSGRLATARELIDLAGHGVRLRLGLGSDGVPGQLAALAAPFAVTAAAAGGLAQQIGNWTNLPPGLALAVLRFEYSGWHPVLLGQFGVLVSLVAAVAAVCGRWTTARLTALLGLVLTLVFTWISLTGSSSWEVGQVQLVAARAIVRAGPQVLWVLILLAAPRDLLGPATRRRGWTALAGAVLGGLLLNTALGLGPVPVLNTDASVPLALALAAAELALLAAAVPALLRGRQGPAAAAVAGSPVAALMLFTVLSKVWNTGSHVTAVVLFGAAVLFAVALAHWLPGLPDRRPPRAD</sequence>
<feature type="transmembrane region" description="Helical" evidence="1">
    <location>
        <begin position="143"/>
        <end position="162"/>
    </location>
</feature>
<dbReference type="OrthoDB" id="4213730at2"/>
<keyword evidence="1" id="KW-0472">Membrane</keyword>
<gene>
    <name evidence="2" type="ORF">FHX73_16285</name>
</gene>
<proteinExistence type="predicted"/>
<keyword evidence="3" id="KW-1185">Reference proteome</keyword>
<feature type="transmembrane region" description="Helical" evidence="1">
    <location>
        <begin position="112"/>
        <end position="136"/>
    </location>
</feature>
<feature type="transmembrane region" description="Helical" evidence="1">
    <location>
        <begin position="174"/>
        <end position="196"/>
    </location>
</feature>
<dbReference type="RefSeq" id="WP_145911105.1">
    <property type="nucleotide sequence ID" value="NZ_BAAAMZ010000005.1"/>
</dbReference>
<feature type="transmembrane region" description="Helical" evidence="1">
    <location>
        <begin position="240"/>
        <end position="262"/>
    </location>
</feature>